<gene>
    <name evidence="2" type="ORF">ORAREDHAP_LOCUS22528</name>
</gene>
<name>A0A6J5WWK2_PRUAR</name>
<evidence type="ECO:0000256" key="1">
    <source>
        <dbReference type="SAM" id="MobiDB-lite"/>
    </source>
</evidence>
<accession>A0A6J5WWK2</accession>
<sequence>MKEKRFSFSQGLQRRKENRAGGQNGQFTVQKSAQGSRPSLKWGQNRHFTIPKPQSRNSVS</sequence>
<feature type="compositionally biased region" description="Polar residues" evidence="1">
    <location>
        <begin position="25"/>
        <end position="37"/>
    </location>
</feature>
<proteinExistence type="predicted"/>
<protein>
    <submittedName>
        <fullName evidence="2">Uncharacterized protein</fullName>
    </submittedName>
</protein>
<keyword evidence="3" id="KW-1185">Reference proteome</keyword>
<dbReference type="Proteomes" id="UP000507245">
    <property type="component" value="Unassembled WGS sequence"/>
</dbReference>
<organism evidence="2 3">
    <name type="scientific">Prunus armeniaca</name>
    <name type="common">Apricot</name>
    <name type="synonym">Armeniaca vulgaris</name>
    <dbReference type="NCBI Taxonomy" id="36596"/>
    <lineage>
        <taxon>Eukaryota</taxon>
        <taxon>Viridiplantae</taxon>
        <taxon>Streptophyta</taxon>
        <taxon>Embryophyta</taxon>
        <taxon>Tracheophyta</taxon>
        <taxon>Spermatophyta</taxon>
        <taxon>Magnoliopsida</taxon>
        <taxon>eudicotyledons</taxon>
        <taxon>Gunneridae</taxon>
        <taxon>Pentapetalae</taxon>
        <taxon>rosids</taxon>
        <taxon>fabids</taxon>
        <taxon>Rosales</taxon>
        <taxon>Rosaceae</taxon>
        <taxon>Amygdaloideae</taxon>
        <taxon>Amygdaleae</taxon>
        <taxon>Prunus</taxon>
    </lineage>
</organism>
<feature type="region of interest" description="Disordered" evidence="1">
    <location>
        <begin position="1"/>
        <end position="60"/>
    </location>
</feature>
<evidence type="ECO:0000313" key="2">
    <source>
        <dbReference type="EMBL" id="CAB4304781.1"/>
    </source>
</evidence>
<evidence type="ECO:0000313" key="3">
    <source>
        <dbReference type="Proteomes" id="UP000507245"/>
    </source>
</evidence>
<dbReference type="EMBL" id="CAEKKB010000003">
    <property type="protein sequence ID" value="CAB4304781.1"/>
    <property type="molecule type" value="Genomic_DNA"/>
</dbReference>
<reference evidence="3" key="1">
    <citation type="journal article" date="2020" name="Genome Biol.">
        <title>Gamete binning: chromosome-level and haplotype-resolved genome assembly enabled by high-throughput single-cell sequencing of gamete genomes.</title>
        <authorList>
            <person name="Campoy J.A."/>
            <person name="Sun H."/>
            <person name="Goel M."/>
            <person name="Jiao W.-B."/>
            <person name="Folz-Donahue K."/>
            <person name="Wang N."/>
            <person name="Rubio M."/>
            <person name="Liu C."/>
            <person name="Kukat C."/>
            <person name="Ruiz D."/>
            <person name="Huettel B."/>
            <person name="Schneeberger K."/>
        </authorList>
    </citation>
    <scope>NUCLEOTIDE SEQUENCE [LARGE SCALE GENOMIC DNA]</scope>
    <source>
        <strain evidence="3">cv. Rojo Pasion</strain>
    </source>
</reference>
<dbReference type="AlphaFoldDB" id="A0A6J5WWK2"/>